<dbReference type="PROSITE" id="PS50042">
    <property type="entry name" value="CNMP_BINDING_3"/>
    <property type="match status" value="1"/>
</dbReference>
<reference evidence="6 7" key="1">
    <citation type="journal article" date="2015" name="Genome Announc.">
        <title>Expanding the biotechnology potential of lactobacilli through comparative genomics of 213 strains and associated genera.</title>
        <authorList>
            <person name="Sun Z."/>
            <person name="Harris H.M."/>
            <person name="McCann A."/>
            <person name="Guo C."/>
            <person name="Argimon S."/>
            <person name="Zhang W."/>
            <person name="Yang X."/>
            <person name="Jeffery I.B."/>
            <person name="Cooney J.C."/>
            <person name="Kagawa T.F."/>
            <person name="Liu W."/>
            <person name="Song Y."/>
            <person name="Salvetti E."/>
            <person name="Wrobel A."/>
            <person name="Rasinkangas P."/>
            <person name="Parkhill J."/>
            <person name="Rea M.C."/>
            <person name="O'Sullivan O."/>
            <person name="Ritari J."/>
            <person name="Douillard F.P."/>
            <person name="Paul Ross R."/>
            <person name="Yang R."/>
            <person name="Briner A.E."/>
            <person name="Felis G.E."/>
            <person name="de Vos W.M."/>
            <person name="Barrangou R."/>
            <person name="Klaenhammer T.R."/>
            <person name="Caufield P.W."/>
            <person name="Cui Y."/>
            <person name="Zhang H."/>
            <person name="O'Toole P.W."/>
        </authorList>
    </citation>
    <scope>NUCLEOTIDE SEQUENCE [LARGE SCALE GENOMIC DNA]</scope>
    <source>
        <strain evidence="6 7">DSM 16381</strain>
    </source>
</reference>
<dbReference type="InterPro" id="IPR014710">
    <property type="entry name" value="RmlC-like_jellyroll"/>
</dbReference>
<feature type="domain" description="HTH crp-type" evidence="5">
    <location>
        <begin position="149"/>
        <end position="212"/>
    </location>
</feature>
<dbReference type="GO" id="GO:0003700">
    <property type="term" value="F:DNA-binding transcription factor activity"/>
    <property type="evidence" value="ECO:0007669"/>
    <property type="project" value="TreeGrafter"/>
</dbReference>
<evidence type="ECO:0000313" key="6">
    <source>
        <dbReference type="EMBL" id="KRL98249.1"/>
    </source>
</evidence>
<dbReference type="InterPro" id="IPR036390">
    <property type="entry name" value="WH_DNA-bd_sf"/>
</dbReference>
<dbReference type="AlphaFoldDB" id="A0A0R1UY83"/>
<dbReference type="Gene3D" id="2.60.120.10">
    <property type="entry name" value="Jelly Rolls"/>
    <property type="match status" value="1"/>
</dbReference>
<dbReference type="GO" id="GO:0005829">
    <property type="term" value="C:cytosol"/>
    <property type="evidence" value="ECO:0007669"/>
    <property type="project" value="TreeGrafter"/>
</dbReference>
<gene>
    <name evidence="6" type="ORF">FD28_GL000047</name>
</gene>
<accession>A0A0R1UY83</accession>
<evidence type="ECO:0000256" key="3">
    <source>
        <dbReference type="ARBA" id="ARBA00023163"/>
    </source>
</evidence>
<feature type="domain" description="Cyclic nucleotide-binding" evidence="4">
    <location>
        <begin position="26"/>
        <end position="135"/>
    </location>
</feature>
<dbReference type="NCBIfam" id="NF007707">
    <property type="entry name" value="PRK10402.1"/>
    <property type="match status" value="1"/>
</dbReference>
<dbReference type="PATRIC" id="fig|1423753.3.peg.52"/>
<dbReference type="CDD" id="cd00038">
    <property type="entry name" value="CAP_ED"/>
    <property type="match status" value="1"/>
</dbReference>
<keyword evidence="2 6" id="KW-0238">DNA-binding</keyword>
<dbReference type="SUPFAM" id="SSF51206">
    <property type="entry name" value="cAMP-binding domain-like"/>
    <property type="match status" value="1"/>
</dbReference>
<protein>
    <submittedName>
        <fullName evidence="6">DNA-binding transcriptional activator YeiL</fullName>
    </submittedName>
</protein>
<dbReference type="InterPro" id="IPR012318">
    <property type="entry name" value="HTH_CRP"/>
</dbReference>
<organism evidence="6 7">
    <name type="scientific">Levilactobacillus hammesii DSM 16381</name>
    <dbReference type="NCBI Taxonomy" id="1423753"/>
    <lineage>
        <taxon>Bacteria</taxon>
        <taxon>Bacillati</taxon>
        <taxon>Bacillota</taxon>
        <taxon>Bacilli</taxon>
        <taxon>Lactobacillales</taxon>
        <taxon>Lactobacillaceae</taxon>
        <taxon>Levilactobacillus</taxon>
    </lineage>
</organism>
<dbReference type="Pfam" id="PF00027">
    <property type="entry name" value="cNMP_binding"/>
    <property type="match status" value="1"/>
</dbReference>
<evidence type="ECO:0000259" key="5">
    <source>
        <dbReference type="PROSITE" id="PS51063"/>
    </source>
</evidence>
<dbReference type="SUPFAM" id="SSF46785">
    <property type="entry name" value="Winged helix' DNA-binding domain"/>
    <property type="match status" value="1"/>
</dbReference>
<dbReference type="OrthoDB" id="581021at2"/>
<dbReference type="SMART" id="SM00100">
    <property type="entry name" value="cNMP"/>
    <property type="match status" value="1"/>
</dbReference>
<dbReference type="RefSeq" id="WP_057731409.1">
    <property type="nucleotide sequence ID" value="NZ_AZFS01000006.1"/>
</dbReference>
<dbReference type="Pfam" id="PF13545">
    <property type="entry name" value="HTH_Crp_2"/>
    <property type="match status" value="1"/>
</dbReference>
<dbReference type="PANTHER" id="PTHR24567:SF26">
    <property type="entry name" value="REGULATORY PROTEIN YEIL"/>
    <property type="match status" value="1"/>
</dbReference>
<dbReference type="InterPro" id="IPR050397">
    <property type="entry name" value="Env_Response_Regulators"/>
</dbReference>
<dbReference type="STRING" id="1423753.FD28_GL000047"/>
<name>A0A0R1UY83_9LACO</name>
<keyword evidence="7" id="KW-1185">Reference proteome</keyword>
<dbReference type="GO" id="GO:0003677">
    <property type="term" value="F:DNA binding"/>
    <property type="evidence" value="ECO:0007669"/>
    <property type="project" value="UniProtKB-KW"/>
</dbReference>
<dbReference type="EMBL" id="AZFS01000006">
    <property type="protein sequence ID" value="KRL98249.1"/>
    <property type="molecule type" value="Genomic_DNA"/>
</dbReference>
<evidence type="ECO:0000256" key="2">
    <source>
        <dbReference type="ARBA" id="ARBA00023125"/>
    </source>
</evidence>
<dbReference type="Proteomes" id="UP000051580">
    <property type="component" value="Unassembled WGS sequence"/>
</dbReference>
<dbReference type="PROSITE" id="PS51063">
    <property type="entry name" value="HTH_CRP_2"/>
    <property type="match status" value="1"/>
</dbReference>
<evidence type="ECO:0000313" key="7">
    <source>
        <dbReference type="Proteomes" id="UP000051580"/>
    </source>
</evidence>
<keyword evidence="3" id="KW-0804">Transcription</keyword>
<comment type="caution">
    <text evidence="6">The sequence shown here is derived from an EMBL/GenBank/DDBJ whole genome shotgun (WGS) entry which is preliminary data.</text>
</comment>
<dbReference type="PANTHER" id="PTHR24567">
    <property type="entry name" value="CRP FAMILY TRANSCRIPTIONAL REGULATORY PROTEIN"/>
    <property type="match status" value="1"/>
</dbReference>
<evidence type="ECO:0000259" key="4">
    <source>
        <dbReference type="PROSITE" id="PS50042"/>
    </source>
</evidence>
<proteinExistence type="predicted"/>
<keyword evidence="1" id="KW-0805">Transcription regulation</keyword>
<sequence length="231" mass="26797">MRLIQNDDLKRQFIAEWGYDHQFSFDVVQAAQLYLFPAKSIIVRAPDRPRDLLYLVKGKTKLYDTLANGKVALIDFFTPPCFIGEMELLDPESPSFTVQAIEDCWCLALPMATYREQLLRDTTFLRRVCQYLGRKNTRNIKTFSQNQAFTLSQRLAGFILLTANNDVYEEKHTQVAQYLGVSYRHLLYVLADFVKQGVLEKVGHHYLVQRPDVLARLAREVDWAPTTAERE</sequence>
<dbReference type="InterPro" id="IPR018490">
    <property type="entry name" value="cNMP-bd_dom_sf"/>
</dbReference>
<dbReference type="InterPro" id="IPR000595">
    <property type="entry name" value="cNMP-bd_dom"/>
</dbReference>
<evidence type="ECO:0000256" key="1">
    <source>
        <dbReference type="ARBA" id="ARBA00023015"/>
    </source>
</evidence>